<organism evidence="1 2">
    <name type="scientific">Gilvimarinus japonicus</name>
    <dbReference type="NCBI Taxonomy" id="1796469"/>
    <lineage>
        <taxon>Bacteria</taxon>
        <taxon>Pseudomonadati</taxon>
        <taxon>Pseudomonadota</taxon>
        <taxon>Gammaproteobacteria</taxon>
        <taxon>Cellvibrionales</taxon>
        <taxon>Cellvibrionaceae</taxon>
        <taxon>Gilvimarinus</taxon>
    </lineage>
</organism>
<evidence type="ECO:0000313" key="2">
    <source>
        <dbReference type="Proteomes" id="UP001595548"/>
    </source>
</evidence>
<reference evidence="2" key="1">
    <citation type="journal article" date="2019" name="Int. J. Syst. Evol. Microbiol.">
        <title>The Global Catalogue of Microorganisms (GCM) 10K type strain sequencing project: providing services to taxonomists for standard genome sequencing and annotation.</title>
        <authorList>
            <consortium name="The Broad Institute Genomics Platform"/>
            <consortium name="The Broad Institute Genome Sequencing Center for Infectious Disease"/>
            <person name="Wu L."/>
            <person name="Ma J."/>
        </authorList>
    </citation>
    <scope>NUCLEOTIDE SEQUENCE [LARGE SCALE GENOMIC DNA]</scope>
    <source>
        <strain evidence="2">KCTC 52141</strain>
    </source>
</reference>
<dbReference type="RefSeq" id="WP_382418412.1">
    <property type="nucleotide sequence ID" value="NZ_AP031500.1"/>
</dbReference>
<comment type="caution">
    <text evidence="1">The sequence shown here is derived from an EMBL/GenBank/DDBJ whole genome shotgun (WGS) entry which is preliminary data.</text>
</comment>
<proteinExistence type="predicted"/>
<dbReference type="EMBL" id="JBHRTL010000031">
    <property type="protein sequence ID" value="MFC3156927.1"/>
    <property type="molecule type" value="Genomic_DNA"/>
</dbReference>
<accession>A0ABV7HZP2</accession>
<keyword evidence="2" id="KW-1185">Reference proteome</keyword>
<sequence>MISDFRNLYELYEKFRRNRRSRQIAQDLERSLISSRRFARLFEMHGVSRNQIPPFFDNSLTLAAVQDDAKLLELLNTERLEAAAQLFDVRLDWLEGAADEIYKDKGDFYKNPESFAEVVDELLARSDDIYGLLLVGDINRKGKDTACDAFLVIAEAVGYLGDKTIYRYHVCDAWVFSYWKCRAYLTACIAIAWKKGLYIHGKYVSAKAL</sequence>
<name>A0ABV7HZP2_9GAMM</name>
<dbReference type="Proteomes" id="UP001595548">
    <property type="component" value="Unassembled WGS sequence"/>
</dbReference>
<gene>
    <name evidence="1" type="ORF">ACFOEB_17085</name>
</gene>
<evidence type="ECO:0000313" key="1">
    <source>
        <dbReference type="EMBL" id="MFC3156927.1"/>
    </source>
</evidence>
<protein>
    <submittedName>
        <fullName evidence="1">Uncharacterized protein</fullName>
    </submittedName>
</protein>